<gene>
    <name evidence="1" type="ORF">SASPL_126368</name>
</gene>
<evidence type="ECO:0000313" key="2">
    <source>
        <dbReference type="Proteomes" id="UP000298416"/>
    </source>
</evidence>
<reference evidence="1" key="2">
    <citation type="submission" date="2020-08" db="EMBL/GenBank/DDBJ databases">
        <title>Plant Genome Project.</title>
        <authorList>
            <person name="Zhang R.-G."/>
        </authorList>
    </citation>
    <scope>NUCLEOTIDE SEQUENCE</scope>
    <source>
        <strain evidence="1">Huo1</strain>
        <tissue evidence="1">Leaf</tissue>
    </source>
</reference>
<organism evidence="1">
    <name type="scientific">Salvia splendens</name>
    <name type="common">Scarlet sage</name>
    <dbReference type="NCBI Taxonomy" id="180675"/>
    <lineage>
        <taxon>Eukaryota</taxon>
        <taxon>Viridiplantae</taxon>
        <taxon>Streptophyta</taxon>
        <taxon>Embryophyta</taxon>
        <taxon>Tracheophyta</taxon>
        <taxon>Spermatophyta</taxon>
        <taxon>Magnoliopsida</taxon>
        <taxon>eudicotyledons</taxon>
        <taxon>Gunneridae</taxon>
        <taxon>Pentapetalae</taxon>
        <taxon>asterids</taxon>
        <taxon>lamiids</taxon>
        <taxon>Lamiales</taxon>
        <taxon>Lamiaceae</taxon>
        <taxon>Nepetoideae</taxon>
        <taxon>Mentheae</taxon>
        <taxon>Salviinae</taxon>
        <taxon>Salvia</taxon>
        <taxon>Salvia subgen. Calosphace</taxon>
        <taxon>core Calosphace</taxon>
    </lineage>
</organism>
<name>A0A8X8ZRN1_SALSN</name>
<proteinExistence type="predicted"/>
<accession>A0A8X8ZRN1</accession>
<protein>
    <submittedName>
        <fullName evidence="1">Uncharacterized protein</fullName>
    </submittedName>
</protein>
<dbReference type="Proteomes" id="UP000298416">
    <property type="component" value="Unassembled WGS sequence"/>
</dbReference>
<keyword evidence="2" id="KW-1185">Reference proteome</keyword>
<sequence>MAAVLQFRRFQGKHGLSHRLPLLHPNLRFGDQLRHQTHVQAAAPNPVAGDCERGYGEGDPGSVFDLLGGDAARGGGGVRDLLVGVRNWGEN</sequence>
<dbReference type="EMBL" id="PNBA02000009">
    <property type="protein sequence ID" value="KAG6413654.1"/>
    <property type="molecule type" value="Genomic_DNA"/>
</dbReference>
<evidence type="ECO:0000313" key="1">
    <source>
        <dbReference type="EMBL" id="KAG6413654.1"/>
    </source>
</evidence>
<comment type="caution">
    <text evidence="1">The sequence shown here is derived from an EMBL/GenBank/DDBJ whole genome shotgun (WGS) entry which is preliminary data.</text>
</comment>
<dbReference type="AlphaFoldDB" id="A0A8X8ZRN1"/>
<reference evidence="1" key="1">
    <citation type="submission" date="2018-01" db="EMBL/GenBank/DDBJ databases">
        <authorList>
            <person name="Mao J.F."/>
        </authorList>
    </citation>
    <scope>NUCLEOTIDE SEQUENCE</scope>
    <source>
        <strain evidence="1">Huo1</strain>
        <tissue evidence="1">Leaf</tissue>
    </source>
</reference>